<dbReference type="AlphaFoldDB" id="A0A1X0SFI7"/>
<evidence type="ECO:0000313" key="2">
    <source>
        <dbReference type="Proteomes" id="UP000242381"/>
    </source>
</evidence>
<gene>
    <name evidence="1" type="ORF">BCV71DRAFT_252588</name>
</gene>
<dbReference type="EMBL" id="KV921261">
    <property type="protein sequence ID" value="ORE23040.1"/>
    <property type="molecule type" value="Genomic_DNA"/>
</dbReference>
<protein>
    <submittedName>
        <fullName evidence="1">Uncharacterized protein</fullName>
    </submittedName>
</protein>
<name>A0A1X0SFI7_RHIZD</name>
<dbReference type="Proteomes" id="UP000242381">
    <property type="component" value="Unassembled WGS sequence"/>
</dbReference>
<evidence type="ECO:0000313" key="1">
    <source>
        <dbReference type="EMBL" id="ORE23040.1"/>
    </source>
</evidence>
<organism evidence="1 2">
    <name type="scientific">Rhizopus microsporus</name>
    <dbReference type="NCBI Taxonomy" id="58291"/>
    <lineage>
        <taxon>Eukaryota</taxon>
        <taxon>Fungi</taxon>
        <taxon>Fungi incertae sedis</taxon>
        <taxon>Mucoromycota</taxon>
        <taxon>Mucoromycotina</taxon>
        <taxon>Mucoromycetes</taxon>
        <taxon>Mucorales</taxon>
        <taxon>Mucorineae</taxon>
        <taxon>Rhizopodaceae</taxon>
        <taxon>Rhizopus</taxon>
    </lineage>
</organism>
<accession>A0A1X0SFI7</accession>
<reference evidence="1 2" key="1">
    <citation type="journal article" date="2016" name="Proc. Natl. Acad. Sci. U.S.A.">
        <title>Lipid metabolic changes in an early divergent fungus govern the establishment of a mutualistic symbiosis with endobacteria.</title>
        <authorList>
            <person name="Lastovetsky O.A."/>
            <person name="Gaspar M.L."/>
            <person name="Mondo S.J."/>
            <person name="LaButti K.M."/>
            <person name="Sandor L."/>
            <person name="Grigoriev I.V."/>
            <person name="Henry S.A."/>
            <person name="Pawlowska T.E."/>
        </authorList>
    </citation>
    <scope>NUCLEOTIDE SEQUENCE [LARGE SCALE GENOMIC DNA]</scope>
    <source>
        <strain evidence="1 2">ATCC 11559</strain>
    </source>
</reference>
<sequence length="147" mass="17255">MVPIEWLLLAQLRHLGLNSIIDLSNNSTNPSRQRSLFTTDAWKELKNRVYVSHEMRDTPAEIKMKLKEVEQLAILDIRKLTRPVCHTKLSTHFCRKKPILKYTPMFFVGLTEKIYLYIDNRLNQPLNKISLVKFDHPSSLPFSAMIY</sequence>
<proteinExistence type="predicted"/>